<dbReference type="Proteomes" id="UP000198287">
    <property type="component" value="Unassembled WGS sequence"/>
</dbReference>
<comment type="caution">
    <text evidence="1">The sequence shown here is derived from an EMBL/GenBank/DDBJ whole genome shotgun (WGS) entry which is preliminary data.</text>
</comment>
<name>A0A226E6E4_FOLCA</name>
<gene>
    <name evidence="1" type="ORF">Fcan01_12361</name>
</gene>
<protein>
    <submittedName>
        <fullName evidence="1">Uncharacterized protein</fullName>
    </submittedName>
</protein>
<organism evidence="1 2">
    <name type="scientific">Folsomia candida</name>
    <name type="common">Springtail</name>
    <dbReference type="NCBI Taxonomy" id="158441"/>
    <lineage>
        <taxon>Eukaryota</taxon>
        <taxon>Metazoa</taxon>
        <taxon>Ecdysozoa</taxon>
        <taxon>Arthropoda</taxon>
        <taxon>Hexapoda</taxon>
        <taxon>Collembola</taxon>
        <taxon>Entomobryomorpha</taxon>
        <taxon>Isotomoidea</taxon>
        <taxon>Isotomidae</taxon>
        <taxon>Proisotominae</taxon>
        <taxon>Folsomia</taxon>
    </lineage>
</organism>
<dbReference type="AlphaFoldDB" id="A0A226E6E4"/>
<evidence type="ECO:0000313" key="2">
    <source>
        <dbReference type="Proteomes" id="UP000198287"/>
    </source>
</evidence>
<sequence>MCVWRRNHQLTSRPCICPPVLVFQLLANVAERWLKEQESSLFNFIEEPYKQFVYFVPGSKLHKHTHCIYYIAIAPSFEQLSIASYPCQLYKTRIPSPSSSGEIPCGFCPVPRERERETASTAAAAGSDGVRSQSSANYGIDCETGRGTWKELEDQISGSLGLDGDDGDYYEEEAWRSLFLISNGSYHAREFITLLKLPLLQNFLQENYTILFCPPSPASSLLFLFSSSSSSPTRSQQQHLYTG</sequence>
<dbReference type="EMBL" id="LNIX01000006">
    <property type="protein sequence ID" value="OXA52461.1"/>
    <property type="molecule type" value="Genomic_DNA"/>
</dbReference>
<reference evidence="1 2" key="1">
    <citation type="submission" date="2015-12" db="EMBL/GenBank/DDBJ databases">
        <title>The genome of Folsomia candida.</title>
        <authorList>
            <person name="Faddeeva A."/>
            <person name="Derks M.F."/>
            <person name="Anvar Y."/>
            <person name="Smit S."/>
            <person name="Van Straalen N."/>
            <person name="Roelofs D."/>
        </authorList>
    </citation>
    <scope>NUCLEOTIDE SEQUENCE [LARGE SCALE GENOMIC DNA]</scope>
    <source>
        <strain evidence="1 2">VU population</strain>
        <tissue evidence="1">Whole body</tissue>
    </source>
</reference>
<accession>A0A226E6E4</accession>
<keyword evidence="2" id="KW-1185">Reference proteome</keyword>
<proteinExistence type="predicted"/>
<evidence type="ECO:0000313" key="1">
    <source>
        <dbReference type="EMBL" id="OXA52461.1"/>
    </source>
</evidence>